<comment type="caution">
    <text evidence="2">The sequence shown here is derived from an EMBL/GenBank/DDBJ whole genome shotgun (WGS) entry which is preliminary data.</text>
</comment>
<evidence type="ECO:0000256" key="1">
    <source>
        <dbReference type="SAM" id="MobiDB-lite"/>
    </source>
</evidence>
<dbReference type="Proteomes" id="UP001362999">
    <property type="component" value="Unassembled WGS sequence"/>
</dbReference>
<dbReference type="AlphaFoldDB" id="A0AAW0AFQ0"/>
<feature type="region of interest" description="Disordered" evidence="1">
    <location>
        <begin position="178"/>
        <end position="210"/>
    </location>
</feature>
<name>A0AAW0AFQ0_9AGAR</name>
<gene>
    <name evidence="2" type="ORF">R3P38DRAFT_3593462</name>
</gene>
<dbReference type="EMBL" id="JAWWNJ010000069">
    <property type="protein sequence ID" value="KAK7008125.1"/>
    <property type="molecule type" value="Genomic_DNA"/>
</dbReference>
<evidence type="ECO:0000313" key="2">
    <source>
        <dbReference type="EMBL" id="KAK7008125.1"/>
    </source>
</evidence>
<reference evidence="2 3" key="1">
    <citation type="journal article" date="2024" name="J Genomics">
        <title>Draft genome sequencing and assembly of Favolaschia claudopus CIRM-BRFM 2984 isolated from oak limbs.</title>
        <authorList>
            <person name="Navarro D."/>
            <person name="Drula E."/>
            <person name="Chaduli D."/>
            <person name="Cazenave R."/>
            <person name="Ahrendt S."/>
            <person name="Wang J."/>
            <person name="Lipzen A."/>
            <person name="Daum C."/>
            <person name="Barry K."/>
            <person name="Grigoriev I.V."/>
            <person name="Favel A."/>
            <person name="Rosso M.N."/>
            <person name="Martin F."/>
        </authorList>
    </citation>
    <scope>NUCLEOTIDE SEQUENCE [LARGE SCALE GENOMIC DNA]</scope>
    <source>
        <strain evidence="2 3">CIRM-BRFM 2984</strain>
    </source>
</reference>
<protein>
    <submittedName>
        <fullName evidence="2">Uncharacterized protein</fullName>
    </submittedName>
</protein>
<organism evidence="2 3">
    <name type="scientific">Favolaschia claudopus</name>
    <dbReference type="NCBI Taxonomy" id="2862362"/>
    <lineage>
        <taxon>Eukaryota</taxon>
        <taxon>Fungi</taxon>
        <taxon>Dikarya</taxon>
        <taxon>Basidiomycota</taxon>
        <taxon>Agaricomycotina</taxon>
        <taxon>Agaricomycetes</taxon>
        <taxon>Agaricomycetidae</taxon>
        <taxon>Agaricales</taxon>
        <taxon>Marasmiineae</taxon>
        <taxon>Mycenaceae</taxon>
        <taxon>Favolaschia</taxon>
    </lineage>
</organism>
<feature type="compositionally biased region" description="Basic and acidic residues" evidence="1">
    <location>
        <begin position="194"/>
        <end position="204"/>
    </location>
</feature>
<sequence>MLKNQVAGCSTFAVCICVQLFFCCGNLYPSVYGCLLPPIQPPLGRIKWAAGIPEAVINTAHTPSPASTSDAENGEVFEVHFPAKSPQLVMTEPIATFKPDMADIPALTLCSMDVRAAFAPAGSIAVQSSLYPNARVIPVIVITPPSDEQQHSNGHLDPPSSFDFDTKRAALKAITNQPKRVYGKSVRPQRSSAKGRENLREHPNTPRLTHRHVVSPPAVVIPTAASSYNKSTVLDVAQPGSTEWEEEKASQLHRAKSWSDQVKARRQFLPATSPIPTPALAVTNKRMSAPARLPLSERLNRLVASPPPAVVVVPPLWGDSNVSFVLEDDEEDNDKGSFSVLPTFASLKVSFLPSSSTSASSSGGSISPLLDAFEENLKSSLWRGLEDFGMVLEEGRFHSGGRFEN</sequence>
<keyword evidence="3" id="KW-1185">Reference proteome</keyword>
<proteinExistence type="predicted"/>
<dbReference type="PROSITE" id="PS51257">
    <property type="entry name" value="PROKAR_LIPOPROTEIN"/>
    <property type="match status" value="1"/>
</dbReference>
<accession>A0AAW0AFQ0</accession>
<evidence type="ECO:0000313" key="3">
    <source>
        <dbReference type="Proteomes" id="UP001362999"/>
    </source>
</evidence>